<sequence length="541" mass="58153">MTMHNNSFANAGAILRINLRNDWLKIVLWILGMVGLMAIAAAKFGDLYGTQAAMQSIVVTLKTPSMVALLGPFFGTEPYESAMIYGSEMTVFMGLFAAMMNIHIAVGATRAQEDRGTVELMLSRATGRQSPLIAGIVELVIVNLAAGILESLGLTVAGMPGSDASGNWLFGMALAAFGMMFGTFALLMSQLASSARGATMLSYIILAVLFVARMSTDVQKPQWTQWTLYGWIELIKPYMGNDWMPVLWMSVVCLAALAITIPLASAKDLGAGLVTAKPGRTTASVFLRGPLSLLARLERVSALIWVLGMFLLGASYGSIFGTIGDLVSTDGVLGNFLAGTVKDSGNQAIVLSLSGTLTSIFAVVVSIPAILAILRLNADESKGYMEMFHVKRVSRRRVFLVFLAFGAVIGTVCLAAAVLGMGIVGNQAMKQPISLAIFMRGFVGFWPAVMVVCGLAALLSGIIPRFQKVIWIIPLYGFMSLYIGGLMNLPKWTQRLSPYGWVNSVPTDGVNSTTFAWMTALSLFLAVAATELYRRRDLQLR</sequence>
<accession>A0A261G8I4</accession>
<reference evidence="2 3" key="1">
    <citation type="journal article" date="2017" name="BMC Genomics">
        <title>Comparative genomic and phylogenomic analyses of the Bifidobacteriaceae family.</title>
        <authorList>
            <person name="Lugli G.A."/>
            <person name="Milani C."/>
            <person name="Turroni F."/>
            <person name="Duranti S."/>
            <person name="Mancabelli L."/>
            <person name="Mangifesta M."/>
            <person name="Ferrario C."/>
            <person name="Modesto M."/>
            <person name="Mattarelli P."/>
            <person name="Jiri K."/>
            <person name="van Sinderen D."/>
            <person name="Ventura M."/>
        </authorList>
    </citation>
    <scope>NUCLEOTIDE SEQUENCE [LARGE SCALE GENOMIC DNA]</scope>
    <source>
        <strain evidence="2 3">LMG 28769</strain>
    </source>
</reference>
<dbReference type="EMBL" id="MWXA01000003">
    <property type="protein sequence ID" value="OZG67714.1"/>
    <property type="molecule type" value="Genomic_DNA"/>
</dbReference>
<feature type="transmembrane region" description="Helical" evidence="1">
    <location>
        <begin position="26"/>
        <end position="45"/>
    </location>
</feature>
<name>A0A261G8I4_9BIFI</name>
<dbReference type="Proteomes" id="UP000216451">
    <property type="component" value="Unassembled WGS sequence"/>
</dbReference>
<feature type="transmembrane region" description="Helical" evidence="1">
    <location>
        <begin position="168"/>
        <end position="188"/>
    </location>
</feature>
<evidence type="ECO:0000256" key="1">
    <source>
        <dbReference type="SAM" id="Phobius"/>
    </source>
</evidence>
<protein>
    <submittedName>
        <fullName evidence="2">ABC transporter permease</fullName>
    </submittedName>
</protein>
<evidence type="ECO:0000313" key="2">
    <source>
        <dbReference type="EMBL" id="OZG67714.1"/>
    </source>
</evidence>
<feature type="transmembrane region" description="Helical" evidence="1">
    <location>
        <begin position="200"/>
        <end position="216"/>
    </location>
</feature>
<dbReference type="GeneID" id="98295038"/>
<feature type="transmembrane region" description="Helical" evidence="1">
    <location>
        <begin position="348"/>
        <end position="377"/>
    </location>
</feature>
<feature type="transmembrane region" description="Helical" evidence="1">
    <location>
        <begin position="132"/>
        <end position="156"/>
    </location>
</feature>
<gene>
    <name evidence="2" type="ORF">BAQU_0358</name>
</gene>
<feature type="transmembrane region" description="Helical" evidence="1">
    <location>
        <begin position="91"/>
        <end position="111"/>
    </location>
</feature>
<proteinExistence type="predicted"/>
<comment type="caution">
    <text evidence="2">The sequence shown here is derived from an EMBL/GenBank/DDBJ whole genome shotgun (WGS) entry which is preliminary data.</text>
</comment>
<keyword evidence="3" id="KW-1185">Reference proteome</keyword>
<feature type="transmembrane region" description="Helical" evidence="1">
    <location>
        <begin position="246"/>
        <end position="264"/>
    </location>
</feature>
<keyword evidence="1" id="KW-1133">Transmembrane helix</keyword>
<feature type="transmembrane region" description="Helical" evidence="1">
    <location>
        <begin position="515"/>
        <end position="533"/>
    </location>
</feature>
<keyword evidence="1" id="KW-0812">Transmembrane</keyword>
<evidence type="ECO:0000313" key="3">
    <source>
        <dbReference type="Proteomes" id="UP000216451"/>
    </source>
</evidence>
<dbReference type="AlphaFoldDB" id="A0A261G8I4"/>
<organism evidence="2 3">
    <name type="scientific">Bifidobacterium aquikefiri</name>
    <dbReference type="NCBI Taxonomy" id="1653207"/>
    <lineage>
        <taxon>Bacteria</taxon>
        <taxon>Bacillati</taxon>
        <taxon>Actinomycetota</taxon>
        <taxon>Actinomycetes</taxon>
        <taxon>Bifidobacteriales</taxon>
        <taxon>Bifidobacteriaceae</taxon>
        <taxon>Bifidobacterium</taxon>
    </lineage>
</organism>
<feature type="transmembrane region" description="Helical" evidence="1">
    <location>
        <begin position="302"/>
        <end position="328"/>
    </location>
</feature>
<feature type="transmembrane region" description="Helical" evidence="1">
    <location>
        <begin position="398"/>
        <end position="424"/>
    </location>
</feature>
<dbReference type="RefSeq" id="WP_211277085.1">
    <property type="nucleotide sequence ID" value="NZ_CALENZ010000020.1"/>
</dbReference>
<feature type="transmembrane region" description="Helical" evidence="1">
    <location>
        <begin position="444"/>
        <end position="462"/>
    </location>
</feature>
<feature type="transmembrane region" description="Helical" evidence="1">
    <location>
        <begin position="469"/>
        <end position="489"/>
    </location>
</feature>
<keyword evidence="1" id="KW-0472">Membrane</keyword>